<feature type="transmembrane region" description="Helical" evidence="11">
    <location>
        <begin position="338"/>
        <end position="368"/>
    </location>
</feature>
<evidence type="ECO:0000256" key="11">
    <source>
        <dbReference type="SAM" id="Phobius"/>
    </source>
</evidence>
<comment type="subcellular location">
    <subcellularLocation>
        <location evidence="9">Membrane</location>
        <topology evidence="9">Multi-pass membrane protein</topology>
    </subcellularLocation>
    <subcellularLocation>
        <location evidence="1">Mitochondrion inner membrane</location>
        <topology evidence="1">Multi-pass membrane protein</topology>
    </subcellularLocation>
</comment>
<reference evidence="13 14" key="1">
    <citation type="submission" date="2017-04" db="EMBL/GenBank/DDBJ databases">
        <title>Draft genome sequence of Marssonina coronaria NL1: causal agent of apple blotch.</title>
        <authorList>
            <person name="Cheng Q."/>
        </authorList>
    </citation>
    <scope>NUCLEOTIDE SEQUENCE [LARGE SCALE GENOMIC DNA]</scope>
    <source>
        <strain evidence="13 14">NL1</strain>
    </source>
</reference>
<dbReference type="InParanoid" id="A0A218ZAK7"/>
<dbReference type="Pfam" id="PF02096">
    <property type="entry name" value="60KD_IMP"/>
    <property type="match status" value="1"/>
</dbReference>
<evidence type="ECO:0000256" key="6">
    <source>
        <dbReference type="ARBA" id="ARBA00022989"/>
    </source>
</evidence>
<evidence type="ECO:0000313" key="13">
    <source>
        <dbReference type="EMBL" id="OWP04315.1"/>
    </source>
</evidence>
<dbReference type="CDD" id="cd20069">
    <property type="entry name" value="5TM_Oxa1-like"/>
    <property type="match status" value="1"/>
</dbReference>
<evidence type="ECO:0000256" key="1">
    <source>
        <dbReference type="ARBA" id="ARBA00004448"/>
    </source>
</evidence>
<comment type="similarity">
    <text evidence="2 9">Belongs to the OXA1/ALB3/YidC family.</text>
</comment>
<dbReference type="GO" id="GO:0032979">
    <property type="term" value="P:protein insertion into mitochondrial inner membrane from matrix"/>
    <property type="evidence" value="ECO:0007669"/>
    <property type="project" value="TreeGrafter"/>
</dbReference>
<feature type="region of interest" description="Disordered" evidence="10">
    <location>
        <begin position="479"/>
        <end position="501"/>
    </location>
</feature>
<evidence type="ECO:0000256" key="4">
    <source>
        <dbReference type="ARBA" id="ARBA00022792"/>
    </source>
</evidence>
<gene>
    <name evidence="13" type="ORF">B2J93_9383</name>
</gene>
<proteinExistence type="inferred from homology"/>
<dbReference type="GO" id="GO:0032977">
    <property type="term" value="F:membrane insertase activity"/>
    <property type="evidence" value="ECO:0007669"/>
    <property type="project" value="InterPro"/>
</dbReference>
<dbReference type="InterPro" id="IPR028055">
    <property type="entry name" value="YidC/Oxa/ALB_C"/>
</dbReference>
<dbReference type="AlphaFoldDB" id="A0A218ZAK7"/>
<sequence length="501" mass="55186">MIPSKGLRWSSQTVGIGRRRIETVTARQFSSSPVQHTSRAHGLLSKNQTAIPRPYSNFYFSQLNPFIRDGASIRFASTTPVPALSTTPVPVPPATPVPVSSTTPVPASSTLAESTPEAITSSPSDLTTSLDSATDLTLESLLNMPESIGYLKSLGLDFGYGPTSIMEFILEHVHVYAGTPWWLSITLTAILMRGAMFKAYINAAENATRMQTIAPIIKPIQAKMQAAAAAGNTELTMQLRQELLGINQRAGIKLLRSLVPLLQAFAGYGTFVLLRAMSKIPVPGLETGGILWFYNLTVPDPYLILPLATAGVLHWVLRRGGEMAVTNFKPVVHKAMMWGLPTISIIFTWWLPAALQLSFMVTGILSYIQSTLFRQPWFRNYFSMTPLPRKVPPGTPSQQSPYKGQMRLAAKPMSTKELNSRFEGTQKEKLGLINGMVKDVKSTINGVVEAGREQMAGMAEKSKAKREKAEIAAYEARRRKEVAAEEAEAARRKLRRRNKKR</sequence>
<accession>A0A218ZAK7</accession>
<dbReference type="PANTHER" id="PTHR12428">
    <property type="entry name" value="OXA1"/>
    <property type="match status" value="1"/>
</dbReference>
<evidence type="ECO:0000256" key="2">
    <source>
        <dbReference type="ARBA" id="ARBA00009877"/>
    </source>
</evidence>
<keyword evidence="6 11" id="KW-1133">Transmembrane helix</keyword>
<feature type="compositionally biased region" description="Basic and acidic residues" evidence="10">
    <location>
        <begin position="479"/>
        <end position="491"/>
    </location>
</feature>
<evidence type="ECO:0000259" key="12">
    <source>
        <dbReference type="Pfam" id="PF02096"/>
    </source>
</evidence>
<feature type="domain" description="Membrane insertase YidC/Oxa/ALB C-terminal" evidence="12">
    <location>
        <begin position="181"/>
        <end position="373"/>
    </location>
</feature>
<comment type="caution">
    <text evidence="13">The sequence shown here is derived from an EMBL/GenBank/DDBJ whole genome shotgun (WGS) entry which is preliminary data.</text>
</comment>
<keyword evidence="14" id="KW-1185">Reference proteome</keyword>
<evidence type="ECO:0000256" key="3">
    <source>
        <dbReference type="ARBA" id="ARBA00022692"/>
    </source>
</evidence>
<feature type="region of interest" description="Disordered" evidence="10">
    <location>
        <begin position="85"/>
        <end position="126"/>
    </location>
</feature>
<dbReference type="InterPro" id="IPR001708">
    <property type="entry name" value="YidC/ALB3/OXA1/COX18"/>
</dbReference>
<evidence type="ECO:0000256" key="7">
    <source>
        <dbReference type="ARBA" id="ARBA00023128"/>
    </source>
</evidence>
<name>A0A218ZAK7_9HELO</name>
<organism evidence="13 14">
    <name type="scientific">Diplocarpon coronariae</name>
    <dbReference type="NCBI Taxonomy" id="2795749"/>
    <lineage>
        <taxon>Eukaryota</taxon>
        <taxon>Fungi</taxon>
        <taxon>Dikarya</taxon>
        <taxon>Ascomycota</taxon>
        <taxon>Pezizomycotina</taxon>
        <taxon>Leotiomycetes</taxon>
        <taxon>Helotiales</taxon>
        <taxon>Drepanopezizaceae</taxon>
        <taxon>Diplocarpon</taxon>
    </lineage>
</organism>
<dbReference type="OrthoDB" id="2148490at2759"/>
<dbReference type="STRING" id="503106.A0A218ZAK7"/>
<keyword evidence="5" id="KW-0809">Transit peptide</keyword>
<evidence type="ECO:0000313" key="14">
    <source>
        <dbReference type="Proteomes" id="UP000242519"/>
    </source>
</evidence>
<keyword evidence="4" id="KW-0999">Mitochondrion inner membrane</keyword>
<evidence type="ECO:0000256" key="8">
    <source>
        <dbReference type="ARBA" id="ARBA00023136"/>
    </source>
</evidence>
<dbReference type="PANTHER" id="PTHR12428:SF66">
    <property type="entry name" value="MITOCHONDRIAL INNER MEMBRANE PROTEIN OXA1L"/>
    <property type="match status" value="1"/>
</dbReference>
<keyword evidence="3 9" id="KW-0812">Transmembrane</keyword>
<feature type="compositionally biased region" description="Basic residues" evidence="10">
    <location>
        <begin position="492"/>
        <end position="501"/>
    </location>
</feature>
<keyword evidence="8 11" id="KW-0472">Membrane</keyword>
<dbReference type="Proteomes" id="UP000242519">
    <property type="component" value="Unassembled WGS sequence"/>
</dbReference>
<dbReference type="EMBL" id="MZNU01000116">
    <property type="protein sequence ID" value="OWP04315.1"/>
    <property type="molecule type" value="Genomic_DNA"/>
</dbReference>
<dbReference type="GO" id="GO:0005743">
    <property type="term" value="C:mitochondrial inner membrane"/>
    <property type="evidence" value="ECO:0007669"/>
    <property type="project" value="UniProtKB-SubCell"/>
</dbReference>
<protein>
    <recommendedName>
        <fullName evidence="12">Membrane insertase YidC/Oxa/ALB C-terminal domain-containing protein</fullName>
    </recommendedName>
</protein>
<keyword evidence="7" id="KW-0496">Mitochondrion</keyword>
<evidence type="ECO:0000256" key="5">
    <source>
        <dbReference type="ARBA" id="ARBA00022946"/>
    </source>
</evidence>
<evidence type="ECO:0000256" key="10">
    <source>
        <dbReference type="SAM" id="MobiDB-lite"/>
    </source>
</evidence>
<feature type="compositionally biased region" description="Low complexity" evidence="10">
    <location>
        <begin position="97"/>
        <end position="112"/>
    </location>
</feature>
<evidence type="ECO:0000256" key="9">
    <source>
        <dbReference type="RuleBase" id="RU003945"/>
    </source>
</evidence>